<evidence type="ECO:0000256" key="6">
    <source>
        <dbReference type="ARBA" id="ARBA00022729"/>
    </source>
</evidence>
<evidence type="ECO:0000256" key="8">
    <source>
        <dbReference type="ARBA" id="ARBA00022927"/>
    </source>
</evidence>
<dbReference type="PANTHER" id="PTHR35869:SF1">
    <property type="entry name" value="OUTER-MEMBRANE LIPOPROTEIN CARRIER PROTEIN"/>
    <property type="match status" value="1"/>
</dbReference>
<accession>A0A1N7JZ04</accession>
<dbReference type="HAMAP" id="MF_00240">
    <property type="entry name" value="LolA"/>
    <property type="match status" value="1"/>
</dbReference>
<evidence type="ECO:0000313" key="12">
    <source>
        <dbReference type="Proteomes" id="UP000185999"/>
    </source>
</evidence>
<comment type="similarity">
    <text evidence="2 10">Belongs to the LolA family.</text>
</comment>
<dbReference type="InterPro" id="IPR029046">
    <property type="entry name" value="LolA/LolB/LppX"/>
</dbReference>
<feature type="chain" id="PRO_5009990477" description="Outer-membrane lipoprotein carrier protein" evidence="10">
    <location>
        <begin position="23"/>
        <end position="211"/>
    </location>
</feature>
<sequence precursor="true">MKKIFRRFVMVFLTAMPLLAHAETPTEALQHVLKGYERFSAHFEQVTRSEQSNDAEVSKGTLMIARPGQFRWETVSPFPQLIISDGQYLWIYDPDLEQATRKPVDLGKTNAAALILNGNVTELADKFEIYQPINEESEQLFELLPKDTQSSFQRIRVFFTNGVMSELMLQDVLGQQTTILLRDPVINEAMDASLFQFTPPEGTDVIMSDEA</sequence>
<keyword evidence="5 10" id="KW-0813">Transport</keyword>
<gene>
    <name evidence="10" type="primary">lolA</name>
    <name evidence="11" type="ORF">SAMN05421760_10286</name>
</gene>
<evidence type="ECO:0000313" key="11">
    <source>
        <dbReference type="EMBL" id="SIS54424.1"/>
    </source>
</evidence>
<organism evidence="11 12">
    <name type="scientific">Neptunomonas antarctica</name>
    <dbReference type="NCBI Taxonomy" id="619304"/>
    <lineage>
        <taxon>Bacteria</taxon>
        <taxon>Pseudomonadati</taxon>
        <taxon>Pseudomonadota</taxon>
        <taxon>Gammaproteobacteria</taxon>
        <taxon>Oceanospirillales</taxon>
        <taxon>Oceanospirillaceae</taxon>
        <taxon>Neptunomonas</taxon>
    </lineage>
</organism>
<evidence type="ECO:0000256" key="4">
    <source>
        <dbReference type="ARBA" id="ARBA00014035"/>
    </source>
</evidence>
<dbReference type="AlphaFoldDB" id="A0A1N7JZ04"/>
<dbReference type="STRING" id="619304.SAMN05421760_10286"/>
<comment type="subunit">
    <text evidence="3 10">Monomer.</text>
</comment>
<dbReference type="GO" id="GO:0044874">
    <property type="term" value="P:lipoprotein localization to outer membrane"/>
    <property type="evidence" value="ECO:0007669"/>
    <property type="project" value="UniProtKB-UniRule"/>
</dbReference>
<keyword evidence="6 10" id="KW-0732">Signal</keyword>
<evidence type="ECO:0000256" key="1">
    <source>
        <dbReference type="ARBA" id="ARBA00004418"/>
    </source>
</evidence>
<dbReference type="CDD" id="cd16325">
    <property type="entry name" value="LolA"/>
    <property type="match status" value="1"/>
</dbReference>
<reference evidence="12" key="1">
    <citation type="submission" date="2017-01" db="EMBL/GenBank/DDBJ databases">
        <authorList>
            <person name="Varghese N."/>
            <person name="Submissions S."/>
        </authorList>
    </citation>
    <scope>NUCLEOTIDE SEQUENCE [LARGE SCALE GENOMIC DNA]</scope>
    <source>
        <strain evidence="12">DSM 22306</strain>
    </source>
</reference>
<proteinExistence type="inferred from homology"/>
<evidence type="ECO:0000256" key="10">
    <source>
        <dbReference type="HAMAP-Rule" id="MF_00240"/>
    </source>
</evidence>
<dbReference type="InterPro" id="IPR018323">
    <property type="entry name" value="OM_lipoprot_carrier_LolA_Pbac"/>
</dbReference>
<evidence type="ECO:0000256" key="5">
    <source>
        <dbReference type="ARBA" id="ARBA00022448"/>
    </source>
</evidence>
<evidence type="ECO:0000256" key="2">
    <source>
        <dbReference type="ARBA" id="ARBA00007615"/>
    </source>
</evidence>
<dbReference type="PANTHER" id="PTHR35869">
    <property type="entry name" value="OUTER-MEMBRANE LIPOPROTEIN CARRIER PROTEIN"/>
    <property type="match status" value="1"/>
</dbReference>
<dbReference type="SUPFAM" id="SSF89392">
    <property type="entry name" value="Prokaryotic lipoproteins and lipoprotein localization factors"/>
    <property type="match status" value="1"/>
</dbReference>
<keyword evidence="8 10" id="KW-0653">Protein transport</keyword>
<dbReference type="Gene3D" id="2.50.20.10">
    <property type="entry name" value="Lipoprotein localisation LolA/LolB/LppX"/>
    <property type="match status" value="1"/>
</dbReference>
<dbReference type="NCBIfam" id="TIGR00547">
    <property type="entry name" value="lolA"/>
    <property type="match status" value="1"/>
</dbReference>
<keyword evidence="12" id="KW-1185">Reference proteome</keyword>
<name>A0A1N7JZ04_9GAMM</name>
<protein>
    <recommendedName>
        <fullName evidence="4 10">Outer-membrane lipoprotein carrier protein</fullName>
    </recommendedName>
</protein>
<evidence type="ECO:0000256" key="3">
    <source>
        <dbReference type="ARBA" id="ARBA00011245"/>
    </source>
</evidence>
<dbReference type="Proteomes" id="UP000185999">
    <property type="component" value="Unassembled WGS sequence"/>
</dbReference>
<comment type="function">
    <text evidence="10">Participates in the translocation of lipoproteins from the inner membrane to the outer membrane. Only forms a complex with a lipoprotein if the residue after the N-terminal Cys is not an aspartate (The Asp acts as a targeting signal to indicate that the lipoprotein should stay in the inner membrane).</text>
</comment>
<dbReference type="EMBL" id="FTOE01000002">
    <property type="protein sequence ID" value="SIS54424.1"/>
    <property type="molecule type" value="Genomic_DNA"/>
</dbReference>
<dbReference type="InterPro" id="IPR004564">
    <property type="entry name" value="OM_lipoprot_carrier_LolA-like"/>
</dbReference>
<dbReference type="GO" id="GO:0030288">
    <property type="term" value="C:outer membrane-bounded periplasmic space"/>
    <property type="evidence" value="ECO:0007669"/>
    <property type="project" value="TreeGrafter"/>
</dbReference>
<keyword evidence="11" id="KW-0449">Lipoprotein</keyword>
<feature type="signal peptide" evidence="10">
    <location>
        <begin position="1"/>
        <end position="22"/>
    </location>
</feature>
<keyword evidence="7 10" id="KW-0574">Periplasm</keyword>
<dbReference type="RefSeq" id="WP_054340932.1">
    <property type="nucleotide sequence ID" value="NZ_FTOE01000002.1"/>
</dbReference>
<evidence type="ECO:0000256" key="9">
    <source>
        <dbReference type="ARBA" id="ARBA00023186"/>
    </source>
</evidence>
<dbReference type="GO" id="GO:0042953">
    <property type="term" value="P:lipoprotein transport"/>
    <property type="evidence" value="ECO:0007669"/>
    <property type="project" value="InterPro"/>
</dbReference>
<evidence type="ECO:0000256" key="7">
    <source>
        <dbReference type="ARBA" id="ARBA00022764"/>
    </source>
</evidence>
<comment type="subcellular location">
    <subcellularLocation>
        <location evidence="1 10">Periplasm</location>
    </subcellularLocation>
</comment>
<dbReference type="Pfam" id="PF03548">
    <property type="entry name" value="LolA"/>
    <property type="match status" value="1"/>
</dbReference>
<keyword evidence="9 10" id="KW-0143">Chaperone</keyword>